<evidence type="ECO:0000256" key="2">
    <source>
        <dbReference type="ARBA" id="ARBA00022527"/>
    </source>
</evidence>
<dbReference type="FunFam" id="1.10.510.10:FF:001023">
    <property type="entry name" value="Os07g0541700 protein"/>
    <property type="match status" value="1"/>
</dbReference>
<organism evidence="10 11">
    <name type="scientific">Solanum commersonii</name>
    <name type="common">Commerson's wild potato</name>
    <name type="synonym">Commerson's nightshade</name>
    <dbReference type="NCBI Taxonomy" id="4109"/>
    <lineage>
        <taxon>Eukaryota</taxon>
        <taxon>Viridiplantae</taxon>
        <taxon>Streptophyta</taxon>
        <taxon>Embryophyta</taxon>
        <taxon>Tracheophyta</taxon>
        <taxon>Spermatophyta</taxon>
        <taxon>Magnoliopsida</taxon>
        <taxon>eudicotyledons</taxon>
        <taxon>Gunneridae</taxon>
        <taxon>Pentapetalae</taxon>
        <taxon>asterids</taxon>
        <taxon>lamiids</taxon>
        <taxon>Solanales</taxon>
        <taxon>Solanaceae</taxon>
        <taxon>Solanoideae</taxon>
        <taxon>Solaneae</taxon>
        <taxon>Solanum</taxon>
    </lineage>
</organism>
<name>A0A9J6B6T4_SOLCO</name>
<dbReference type="PROSITE" id="PS50011">
    <property type="entry name" value="PROTEIN_KINASE_DOM"/>
    <property type="match status" value="1"/>
</dbReference>
<evidence type="ECO:0000259" key="9">
    <source>
        <dbReference type="PROSITE" id="PS50011"/>
    </source>
</evidence>
<dbReference type="InterPro" id="IPR011009">
    <property type="entry name" value="Kinase-like_dom_sf"/>
</dbReference>
<dbReference type="Pfam" id="PF07714">
    <property type="entry name" value="PK_Tyr_Ser-Thr"/>
    <property type="match status" value="1"/>
</dbReference>
<evidence type="ECO:0000256" key="1">
    <source>
        <dbReference type="ARBA" id="ARBA00012513"/>
    </source>
</evidence>
<dbReference type="InterPro" id="IPR000719">
    <property type="entry name" value="Prot_kinase_dom"/>
</dbReference>
<dbReference type="Proteomes" id="UP000824120">
    <property type="component" value="Chromosome 1"/>
</dbReference>
<dbReference type="EC" id="2.7.11.1" evidence="1"/>
<evidence type="ECO:0000313" key="11">
    <source>
        <dbReference type="Proteomes" id="UP000824120"/>
    </source>
</evidence>
<evidence type="ECO:0000256" key="6">
    <source>
        <dbReference type="ARBA" id="ARBA00022840"/>
    </source>
</evidence>
<dbReference type="EMBL" id="JACXVP010000001">
    <property type="protein sequence ID" value="KAG5632323.1"/>
    <property type="molecule type" value="Genomic_DNA"/>
</dbReference>
<keyword evidence="6" id="KW-0067">ATP-binding</keyword>
<keyword evidence="11" id="KW-1185">Reference proteome</keyword>
<keyword evidence="2" id="KW-0723">Serine/threonine-protein kinase</keyword>
<evidence type="ECO:0000256" key="7">
    <source>
        <dbReference type="ARBA" id="ARBA00047899"/>
    </source>
</evidence>
<dbReference type="InterPro" id="IPR001245">
    <property type="entry name" value="Ser-Thr/Tyr_kinase_cat_dom"/>
</dbReference>
<evidence type="ECO:0000256" key="8">
    <source>
        <dbReference type="ARBA" id="ARBA00048679"/>
    </source>
</evidence>
<dbReference type="AlphaFoldDB" id="A0A9J6B6T4"/>
<proteinExistence type="predicted"/>
<dbReference type="OrthoDB" id="2015071at2759"/>
<dbReference type="GO" id="GO:0005524">
    <property type="term" value="F:ATP binding"/>
    <property type="evidence" value="ECO:0007669"/>
    <property type="project" value="UniProtKB-KW"/>
</dbReference>
<evidence type="ECO:0000313" key="10">
    <source>
        <dbReference type="EMBL" id="KAG5632323.1"/>
    </source>
</evidence>
<dbReference type="Gene3D" id="1.10.510.10">
    <property type="entry name" value="Transferase(Phosphotransferase) domain 1"/>
    <property type="match status" value="1"/>
</dbReference>
<dbReference type="PANTHER" id="PTHR47989">
    <property type="entry name" value="OS01G0750732 PROTEIN"/>
    <property type="match status" value="1"/>
</dbReference>
<comment type="catalytic activity">
    <reaction evidence="7">
        <text>L-threonyl-[protein] + ATP = O-phospho-L-threonyl-[protein] + ADP + H(+)</text>
        <dbReference type="Rhea" id="RHEA:46608"/>
        <dbReference type="Rhea" id="RHEA-COMP:11060"/>
        <dbReference type="Rhea" id="RHEA-COMP:11605"/>
        <dbReference type="ChEBI" id="CHEBI:15378"/>
        <dbReference type="ChEBI" id="CHEBI:30013"/>
        <dbReference type="ChEBI" id="CHEBI:30616"/>
        <dbReference type="ChEBI" id="CHEBI:61977"/>
        <dbReference type="ChEBI" id="CHEBI:456216"/>
        <dbReference type="EC" id="2.7.11.1"/>
    </reaction>
</comment>
<gene>
    <name evidence="10" type="ORF">H5410_004040</name>
</gene>
<keyword evidence="4" id="KW-0547">Nucleotide-binding</keyword>
<protein>
    <recommendedName>
        <fullName evidence="1">non-specific serine/threonine protein kinase</fullName>
        <ecNumber evidence="1">2.7.11.1</ecNumber>
    </recommendedName>
</protein>
<accession>A0A9J6B6T4</accession>
<dbReference type="GO" id="GO:0004674">
    <property type="term" value="F:protein serine/threonine kinase activity"/>
    <property type="evidence" value="ECO:0007669"/>
    <property type="project" value="UniProtKB-KW"/>
</dbReference>
<sequence>MKSKPSDKLHIISQSIEQKEKLTDTTPVHLKIKMVVERLSCICRPQPCRHTSIQNQLQHLDDWEVRLKIALGAARGIANYLHEDSNPRVIPGDFKASNVLLEEDYTPKVSDFGLATERSDHYYINQLYTRPHLQHCKVLGLFNGCMSNSLKVVYAAPEYAMTGQKTRGIQQTSQINT</sequence>
<keyword evidence="5" id="KW-0418">Kinase</keyword>
<evidence type="ECO:0000256" key="4">
    <source>
        <dbReference type="ARBA" id="ARBA00022741"/>
    </source>
</evidence>
<feature type="domain" description="Protein kinase" evidence="9">
    <location>
        <begin position="1"/>
        <end position="177"/>
    </location>
</feature>
<comment type="catalytic activity">
    <reaction evidence="8">
        <text>L-seryl-[protein] + ATP = O-phospho-L-seryl-[protein] + ADP + H(+)</text>
        <dbReference type="Rhea" id="RHEA:17989"/>
        <dbReference type="Rhea" id="RHEA-COMP:9863"/>
        <dbReference type="Rhea" id="RHEA-COMP:11604"/>
        <dbReference type="ChEBI" id="CHEBI:15378"/>
        <dbReference type="ChEBI" id="CHEBI:29999"/>
        <dbReference type="ChEBI" id="CHEBI:30616"/>
        <dbReference type="ChEBI" id="CHEBI:83421"/>
        <dbReference type="ChEBI" id="CHEBI:456216"/>
        <dbReference type="EC" id="2.7.11.1"/>
    </reaction>
</comment>
<evidence type="ECO:0000256" key="3">
    <source>
        <dbReference type="ARBA" id="ARBA00022679"/>
    </source>
</evidence>
<evidence type="ECO:0000256" key="5">
    <source>
        <dbReference type="ARBA" id="ARBA00022777"/>
    </source>
</evidence>
<comment type="caution">
    <text evidence="10">The sequence shown here is derived from an EMBL/GenBank/DDBJ whole genome shotgun (WGS) entry which is preliminary data.</text>
</comment>
<dbReference type="SUPFAM" id="SSF56112">
    <property type="entry name" value="Protein kinase-like (PK-like)"/>
    <property type="match status" value="1"/>
</dbReference>
<keyword evidence="3" id="KW-0808">Transferase</keyword>
<reference evidence="10 11" key="1">
    <citation type="submission" date="2020-09" db="EMBL/GenBank/DDBJ databases">
        <title>De no assembly of potato wild relative species, Solanum commersonii.</title>
        <authorList>
            <person name="Cho K."/>
        </authorList>
    </citation>
    <scope>NUCLEOTIDE SEQUENCE [LARGE SCALE GENOMIC DNA]</scope>
    <source>
        <strain evidence="10">LZ3.2</strain>
        <tissue evidence="10">Leaf</tissue>
    </source>
</reference>
<dbReference type="PANTHER" id="PTHR47989:SF40">
    <property type="entry name" value="RECEPTOR-LIKE SERINE_THREONINE-PROTEIN KINASE ALE2"/>
    <property type="match status" value="1"/>
</dbReference>